<evidence type="ECO:0000259" key="3">
    <source>
        <dbReference type="PROSITE" id="PS50003"/>
    </source>
</evidence>
<dbReference type="Gene3D" id="3.10.20.90">
    <property type="entry name" value="Phosphatidylinositol 3-kinase Catalytic Subunit, Chain A, domain 1"/>
    <property type="match status" value="2"/>
</dbReference>
<dbReference type="InterPro" id="IPR001849">
    <property type="entry name" value="PH_domain"/>
</dbReference>
<dbReference type="AlphaFoldDB" id="S4RB45"/>
<dbReference type="Gene3D" id="2.30.29.30">
    <property type="entry name" value="Pleckstrin-homology domain (PH domain)/Phosphotyrosine-binding domain (PTB)"/>
    <property type="match status" value="2"/>
</dbReference>
<reference evidence="4" key="2">
    <citation type="submission" date="2025-09" db="UniProtKB">
        <authorList>
            <consortium name="Ensembl"/>
        </authorList>
    </citation>
    <scope>IDENTIFICATION</scope>
</reference>
<evidence type="ECO:0000313" key="4">
    <source>
        <dbReference type="Ensembl" id="ENSPMAP00000002426.1"/>
    </source>
</evidence>
<reference evidence="4" key="1">
    <citation type="submission" date="2025-08" db="UniProtKB">
        <authorList>
            <consortium name="Ensembl"/>
        </authorList>
    </citation>
    <scope>IDENTIFICATION</scope>
</reference>
<dbReference type="GO" id="GO:0007160">
    <property type="term" value="P:cell-matrix adhesion"/>
    <property type="evidence" value="ECO:0007669"/>
    <property type="project" value="TreeGrafter"/>
</dbReference>
<name>S4RB45_PETMA</name>
<feature type="domain" description="PH" evidence="3">
    <location>
        <begin position="377"/>
        <end position="473"/>
    </location>
</feature>
<organism evidence="4">
    <name type="scientific">Petromyzon marinus</name>
    <name type="common">Sea lamprey</name>
    <dbReference type="NCBI Taxonomy" id="7757"/>
    <lineage>
        <taxon>Eukaryota</taxon>
        <taxon>Metazoa</taxon>
        <taxon>Chordata</taxon>
        <taxon>Craniata</taxon>
        <taxon>Vertebrata</taxon>
        <taxon>Cyclostomata</taxon>
        <taxon>Hyperoartia</taxon>
        <taxon>Petromyzontiformes</taxon>
        <taxon>Petromyzontidae</taxon>
        <taxon>Petromyzon</taxon>
    </lineage>
</organism>
<dbReference type="Pfam" id="PF18124">
    <property type="entry name" value="Kindlin_2_N"/>
    <property type="match status" value="1"/>
</dbReference>
<evidence type="ECO:0000256" key="1">
    <source>
        <dbReference type="ARBA" id="ARBA00008052"/>
    </source>
</evidence>
<dbReference type="SMART" id="SM00295">
    <property type="entry name" value="B41"/>
    <property type="match status" value="1"/>
</dbReference>
<dbReference type="STRING" id="7757.ENSPMAP00000002426"/>
<dbReference type="PROSITE" id="PS50003">
    <property type="entry name" value="PH_DOMAIN"/>
    <property type="match status" value="1"/>
</dbReference>
<dbReference type="InterPro" id="IPR019749">
    <property type="entry name" value="Band_41_domain"/>
</dbReference>
<proteinExistence type="inferred from homology"/>
<dbReference type="GO" id="GO:0030055">
    <property type="term" value="C:cell-substrate junction"/>
    <property type="evidence" value="ECO:0007669"/>
    <property type="project" value="TreeGrafter"/>
</dbReference>
<dbReference type="InterPro" id="IPR011993">
    <property type="entry name" value="PH-like_dom_sf"/>
</dbReference>
<dbReference type="InterPro" id="IPR037843">
    <property type="entry name" value="Kindlin/fermitin"/>
</dbReference>
<dbReference type="Ensembl" id="ENSPMAT00000002438.1">
    <property type="protein sequence ID" value="ENSPMAP00000002426.1"/>
    <property type="gene ID" value="ENSPMAG00000002171.1"/>
</dbReference>
<dbReference type="CDD" id="cd01237">
    <property type="entry name" value="PH_fermitin"/>
    <property type="match status" value="1"/>
</dbReference>
<dbReference type="InterPro" id="IPR019748">
    <property type="entry name" value="FERM_central"/>
</dbReference>
<dbReference type="GO" id="GO:0005178">
    <property type="term" value="F:integrin binding"/>
    <property type="evidence" value="ECO:0007669"/>
    <property type="project" value="TreeGrafter"/>
</dbReference>
<dbReference type="Pfam" id="PF00169">
    <property type="entry name" value="PH"/>
    <property type="match status" value="1"/>
</dbReference>
<dbReference type="InterPro" id="IPR035963">
    <property type="entry name" value="FERM_2"/>
</dbReference>
<keyword evidence="2" id="KW-0130">Cell adhesion</keyword>
<dbReference type="FunFam" id="2.30.29.30:FF:000037">
    <property type="entry name" value="Fermitin family homolog 2"/>
    <property type="match status" value="1"/>
</dbReference>
<dbReference type="SUPFAM" id="SSF50729">
    <property type="entry name" value="PH domain-like"/>
    <property type="match status" value="2"/>
</dbReference>
<dbReference type="OMA" id="GMFFCAP"/>
<dbReference type="PANTHER" id="PTHR16160">
    <property type="entry name" value="FERMITIN 2-RELATED"/>
    <property type="match status" value="1"/>
</dbReference>
<dbReference type="Pfam" id="PF00373">
    <property type="entry name" value="FERM_M"/>
    <property type="match status" value="1"/>
</dbReference>
<dbReference type="SUPFAM" id="SSF47031">
    <property type="entry name" value="Second domain of FERM"/>
    <property type="match status" value="1"/>
</dbReference>
<accession>S4RB45</accession>
<dbReference type="FunFam" id="2.30.29.30:FF:000057">
    <property type="entry name" value="Fermitin family homolog 2 (Drosophila)"/>
    <property type="match status" value="1"/>
</dbReference>
<dbReference type="CDD" id="cd13205">
    <property type="entry name" value="FERM_C_fermitin"/>
    <property type="match status" value="1"/>
</dbReference>
<sequence length="677" mass="76907">MAKHREDGIRTADGHLADGSWELSVNITDLERPVTVRLKGDLHIGGLILRIVQAAGADEQRDWSDHALWWEHRKLWLLKHPWTLDKYGVQANAVLVFTPQHKLLRLQLPSSKRVRVTVSFSDPVFRAVADICRTCNIRHPEELSLLRKPEDPTKKKKKDKETTDDLLEPLIQASGKGAGTQGLYSKTMTPMYDTKDGTPLASTAQWFGNDGLTDGGLSVLATSEAAPADVLARRYRQESLADKARINGGWLDSSRSLMEQGVKEKDSLMLRYKYFCFFDINPKYDAIRINQLYEQARWGILLEKVDCTEEEMMMFAALQYHISKLSASPEIRKVESEPDVDAVDSALSDLEVALEVNNPSVPLGDLTSIPQLNDYIKVFKPKRLTLKGYKLYWCVFKDTCITCYKNKEDSTGVPLQTMNLKGCEVAPDVNISGQRFNIKLMIPVPEGMNEIWLRCDNEEQYGRWMAACRLASKGKTMADSSYHGEVDSILSFLRMKQISPDVQISSQSISAADMTPECFVSPRYAKKIKTKQLAARIMEAHQNVANLALVEAKMKFIQAWSLPDFGIAHFVVRFRGSKKDDALGIAYNRIIRQDVNTGEPIKTWRFNNMKQWNVNWEVKQVIIEFDEEVKIGFNCISADCKVVHEYIGGYIFMSTRSKEQDDNLDEELFHKLTGGWE</sequence>
<dbReference type="HOGENOM" id="CLU_011611_0_0_1"/>
<dbReference type="InterPro" id="IPR040790">
    <property type="entry name" value="Kindlin_2_N"/>
</dbReference>
<evidence type="ECO:0000256" key="2">
    <source>
        <dbReference type="ARBA" id="ARBA00022889"/>
    </source>
</evidence>
<dbReference type="CDD" id="cd14473">
    <property type="entry name" value="FERM_B-lobe"/>
    <property type="match status" value="1"/>
</dbReference>
<dbReference type="GO" id="GO:0007229">
    <property type="term" value="P:integrin-mediated signaling pathway"/>
    <property type="evidence" value="ECO:0007669"/>
    <property type="project" value="InterPro"/>
</dbReference>
<dbReference type="InterPro" id="IPR037837">
    <property type="entry name" value="PH_Kindlin/fermitin"/>
</dbReference>
<comment type="similarity">
    <text evidence="1">Belongs to the kindlin family.</text>
</comment>
<dbReference type="GeneTree" id="ENSGT00390000013444"/>
<dbReference type="SMART" id="SM00233">
    <property type="entry name" value="PH"/>
    <property type="match status" value="1"/>
</dbReference>
<dbReference type="PANTHER" id="PTHR16160:SF13">
    <property type="entry name" value="FERMITIN 2-RELATED"/>
    <property type="match status" value="1"/>
</dbReference>
<dbReference type="CDD" id="cd17095">
    <property type="entry name" value="FERM_F0_kindlins"/>
    <property type="match status" value="1"/>
</dbReference>
<protein>
    <submittedName>
        <fullName evidence="4">FERM domain containing kindlin 3b</fullName>
    </submittedName>
</protein>